<keyword evidence="2" id="KW-1185">Reference proteome</keyword>
<dbReference type="Proteomes" id="UP001055115">
    <property type="component" value="Unassembled WGS sequence"/>
</dbReference>
<evidence type="ECO:0000313" key="1">
    <source>
        <dbReference type="EMBL" id="GKT51689.1"/>
    </source>
</evidence>
<gene>
    <name evidence="1" type="ORF">ColSpa_11870</name>
</gene>
<proteinExistence type="predicted"/>
<dbReference type="GeneID" id="73332672"/>
<protein>
    <submittedName>
        <fullName evidence="1">Uncharacterized protein</fullName>
    </submittedName>
</protein>
<dbReference type="AlphaFoldDB" id="A0AA37UKR3"/>
<comment type="caution">
    <text evidence="1">The sequence shown here is derived from an EMBL/GenBank/DDBJ whole genome shotgun (WGS) entry which is preliminary data.</text>
</comment>
<sequence>MAADSAPTESSAVQHESIPRAAYPIAAHHLLEMTTSIRGLDLLRCDLAFGSLCHSMGLTEGITREHPHLSDLRFGFGVYQPDEVLLASSFVLRHQSWRRLLVSTALVANWAGEHDYDAVDPHEGLERAADVLKGLSP</sequence>
<organism evidence="1 2">
    <name type="scientific">Colletotrichum spaethianum</name>
    <dbReference type="NCBI Taxonomy" id="700344"/>
    <lineage>
        <taxon>Eukaryota</taxon>
        <taxon>Fungi</taxon>
        <taxon>Dikarya</taxon>
        <taxon>Ascomycota</taxon>
        <taxon>Pezizomycotina</taxon>
        <taxon>Sordariomycetes</taxon>
        <taxon>Hypocreomycetidae</taxon>
        <taxon>Glomerellales</taxon>
        <taxon>Glomerellaceae</taxon>
        <taxon>Colletotrichum</taxon>
        <taxon>Colletotrichum spaethianum species complex</taxon>
    </lineage>
</organism>
<name>A0AA37UKR3_9PEZI</name>
<accession>A0AA37UKR3</accession>
<evidence type="ECO:0000313" key="2">
    <source>
        <dbReference type="Proteomes" id="UP001055115"/>
    </source>
</evidence>
<dbReference type="EMBL" id="BQXU01000052">
    <property type="protein sequence ID" value="GKT51689.1"/>
    <property type="molecule type" value="Genomic_DNA"/>
</dbReference>
<reference evidence="1 2" key="1">
    <citation type="submission" date="2022-03" db="EMBL/GenBank/DDBJ databases">
        <title>Genome data of Colletotrichum spp.</title>
        <authorList>
            <person name="Utami Y.D."/>
            <person name="Hiruma K."/>
        </authorList>
    </citation>
    <scope>NUCLEOTIDE SEQUENCE [LARGE SCALE GENOMIC DNA]</scope>
    <source>
        <strain evidence="1 2">MAFF 239500</strain>
    </source>
</reference>
<dbReference type="RefSeq" id="XP_049134039.1">
    <property type="nucleotide sequence ID" value="XM_049278082.1"/>
</dbReference>